<evidence type="ECO:0000313" key="1">
    <source>
        <dbReference type="EMBL" id="OGX90306.1"/>
    </source>
</evidence>
<dbReference type="SUPFAM" id="SSF53448">
    <property type="entry name" value="Nucleotide-diphospho-sugar transferases"/>
    <property type="match status" value="1"/>
</dbReference>
<dbReference type="EMBL" id="MDZA01000166">
    <property type="protein sequence ID" value="OGX90306.1"/>
    <property type="molecule type" value="Genomic_DNA"/>
</dbReference>
<dbReference type="Gene3D" id="3.90.550.10">
    <property type="entry name" value="Spore Coat Polysaccharide Biosynthesis Protein SpsA, Chain A"/>
    <property type="match status" value="1"/>
</dbReference>
<dbReference type="Proteomes" id="UP000177506">
    <property type="component" value="Unassembled WGS sequence"/>
</dbReference>
<evidence type="ECO:0000313" key="2">
    <source>
        <dbReference type="Proteomes" id="UP000177506"/>
    </source>
</evidence>
<organism evidence="1 2">
    <name type="scientific">Hymenobacter coccineus</name>
    <dbReference type="NCBI Taxonomy" id="1908235"/>
    <lineage>
        <taxon>Bacteria</taxon>
        <taxon>Pseudomonadati</taxon>
        <taxon>Bacteroidota</taxon>
        <taxon>Cytophagia</taxon>
        <taxon>Cytophagales</taxon>
        <taxon>Hymenobacteraceae</taxon>
        <taxon>Hymenobacter</taxon>
    </lineage>
</organism>
<comment type="caution">
    <text evidence="1">The sequence shown here is derived from an EMBL/GenBank/DDBJ whole genome shotgun (WGS) entry which is preliminary data.</text>
</comment>
<protein>
    <recommendedName>
        <fullName evidence="3">Nucleotide-diphospho-sugar transferase</fullName>
    </recommendedName>
</protein>
<evidence type="ECO:0008006" key="3">
    <source>
        <dbReference type="Google" id="ProtNLM"/>
    </source>
</evidence>
<sequence>MPHPDASLPTGALNTPVLLMIFSRPDTTRRVFDTIRRARPTRLYVAADGPRPGHPTDAVRCAETRAVVQEVDWPCEVLTLFQEENLNCGLAPVTAMNWFFAHEAEGIILEDDCVPAPSFFPFCQELLARYRDDARVMHIGGNNFGSEAQGALDPGAPSYYFSTQRNSWGWATWRRAWQLYDYHLTDFRSVAASGALNSTFTGPLEKRYRLGKMAGVLALPQPPDVWDYQWEYTIARHQGLYIVPAVNLVGNIGFGNDSTHTHDGGDVLGDLPARDLAFPLRHPAQVAQDRRRDNRRFNEFFRSRLAAMVRRVFAGQKPVAAGLQSPKQAAKPAQPIS</sequence>
<dbReference type="AlphaFoldDB" id="A0A1G1THF4"/>
<dbReference type="RefSeq" id="WP_070743295.1">
    <property type="nucleotide sequence ID" value="NZ_MDZA01000166.1"/>
</dbReference>
<dbReference type="InterPro" id="IPR029044">
    <property type="entry name" value="Nucleotide-diphossugar_trans"/>
</dbReference>
<name>A0A1G1THF4_9BACT</name>
<keyword evidence="2" id="KW-1185">Reference proteome</keyword>
<gene>
    <name evidence="1" type="ORF">BEN49_07035</name>
</gene>
<proteinExistence type="predicted"/>
<accession>A0A1G1THF4</accession>
<reference evidence="1 2" key="1">
    <citation type="submission" date="2016-08" db="EMBL/GenBank/DDBJ databases">
        <title>Hymenobacter coccineus sp. nov., Hymenobacter lapidarius sp. nov. and Hymenobacter glacialis sp. nov., isolated from Antarctic soil.</title>
        <authorList>
            <person name="Sedlacek I."/>
            <person name="Kralova S."/>
            <person name="Kyrova K."/>
            <person name="Maslanova I."/>
            <person name="Stankova E."/>
            <person name="Vrbovska V."/>
            <person name="Nemec M."/>
            <person name="Bartak M."/>
            <person name="Svec P."/>
            <person name="Busse H.-J."/>
            <person name="Pantucek R."/>
        </authorList>
    </citation>
    <scope>NUCLEOTIDE SEQUENCE [LARGE SCALE GENOMIC DNA]</scope>
    <source>
        <strain evidence="1 2">CCM 8649</strain>
    </source>
</reference>